<dbReference type="GO" id="GO:0046933">
    <property type="term" value="F:proton-transporting ATP synthase activity, rotational mechanism"/>
    <property type="evidence" value="ECO:0007669"/>
    <property type="project" value="UniProtKB-UniRule"/>
</dbReference>
<dbReference type="InterPro" id="IPR028987">
    <property type="entry name" value="ATP_synth_B-like_membr_sf"/>
</dbReference>
<dbReference type="OrthoDB" id="274361at2"/>
<name>A6DUE2_9BACT</name>
<keyword evidence="4 15" id="KW-0138">CF(0)</keyword>
<keyword evidence="20" id="KW-1185">Reference proteome</keyword>
<evidence type="ECO:0000313" key="20">
    <source>
        <dbReference type="Proteomes" id="UP000004947"/>
    </source>
</evidence>
<sequence>MKMVKVKALAFACLVLTAMPTMAAGGADAGQYGENAAIPMAIISWICFFSLLFVGGKIAWKPILANLDARETRIRESLENADRIDSQLADTEASTKKLISDAEASAKSIVTGAKETAQKLAKEINDTAKAEAQSLRENALKDIENARAKAVSSLRDESAELAVTLAGKLIGENLDSEKSRVLTDKIIDTL</sequence>
<dbReference type="Pfam" id="PF00430">
    <property type="entry name" value="ATP-synt_B"/>
    <property type="match status" value="1"/>
</dbReference>
<feature type="chain" id="PRO_5002691488" description="ATP synthase subunit b" evidence="18">
    <location>
        <begin position="24"/>
        <end position="190"/>
    </location>
</feature>
<feature type="coiled-coil region" evidence="17">
    <location>
        <begin position="118"/>
        <end position="149"/>
    </location>
</feature>
<keyword evidence="7 15" id="KW-1133">Transmembrane helix</keyword>
<evidence type="ECO:0000256" key="15">
    <source>
        <dbReference type="HAMAP-Rule" id="MF_01398"/>
    </source>
</evidence>
<evidence type="ECO:0000256" key="3">
    <source>
        <dbReference type="ARBA" id="ARBA00022475"/>
    </source>
</evidence>
<comment type="subunit">
    <text evidence="13">F-type ATPases have 2 components, F(1) - the catalytic core - and F(0) - the membrane proton channel. F(1) has five subunits: alpha(3), beta(3), gamma(1), delta(1), epsilon(1). F(0) has four main subunits: a(1), b(2) and c(10-14). The alpha and beta chains form an alternating ring which encloses part of the gamma chain. F(1) is attached to F(0) by a central stalk formed by the gamma and epsilon chains, while a peripheral stalk is formed by the delta and b chains.</text>
</comment>
<dbReference type="GO" id="GO:0005886">
    <property type="term" value="C:plasma membrane"/>
    <property type="evidence" value="ECO:0007669"/>
    <property type="project" value="UniProtKB-SubCell"/>
</dbReference>
<evidence type="ECO:0000256" key="13">
    <source>
        <dbReference type="ARBA" id="ARBA00026054"/>
    </source>
</evidence>
<keyword evidence="2 15" id="KW-0813">Transport</keyword>
<evidence type="ECO:0000256" key="12">
    <source>
        <dbReference type="ARBA" id="ARBA00025614"/>
    </source>
</evidence>
<organism evidence="19 20">
    <name type="scientific">Lentisphaera araneosa HTCC2155</name>
    <dbReference type="NCBI Taxonomy" id="313628"/>
    <lineage>
        <taxon>Bacteria</taxon>
        <taxon>Pseudomonadati</taxon>
        <taxon>Lentisphaerota</taxon>
        <taxon>Lentisphaeria</taxon>
        <taxon>Lentisphaerales</taxon>
        <taxon>Lentisphaeraceae</taxon>
        <taxon>Lentisphaera</taxon>
    </lineage>
</organism>
<evidence type="ECO:0000256" key="9">
    <source>
        <dbReference type="ARBA" id="ARBA00023136"/>
    </source>
</evidence>
<protein>
    <recommendedName>
        <fullName evidence="15">ATP synthase subunit b</fullName>
    </recommendedName>
    <alternativeName>
        <fullName evidence="15">ATP synthase F(0) sector subunit b</fullName>
    </alternativeName>
    <alternativeName>
        <fullName evidence="15">ATPase subunit I</fullName>
    </alternativeName>
    <alternativeName>
        <fullName evidence="15">F-type ATPase subunit b</fullName>
        <shortName evidence="15">F-ATPase subunit b</shortName>
    </alternativeName>
</protein>
<dbReference type="AlphaFoldDB" id="A6DUE2"/>
<dbReference type="GO" id="GO:0012505">
    <property type="term" value="C:endomembrane system"/>
    <property type="evidence" value="ECO:0007669"/>
    <property type="project" value="UniProtKB-SubCell"/>
</dbReference>
<dbReference type="HAMAP" id="MF_01398">
    <property type="entry name" value="ATP_synth_b_bprime"/>
    <property type="match status" value="1"/>
</dbReference>
<evidence type="ECO:0000256" key="5">
    <source>
        <dbReference type="ARBA" id="ARBA00022692"/>
    </source>
</evidence>
<keyword evidence="10 15" id="KW-0066">ATP synthesis</keyword>
<evidence type="ECO:0000256" key="4">
    <source>
        <dbReference type="ARBA" id="ARBA00022547"/>
    </source>
</evidence>
<comment type="subunit">
    <text evidence="15">F-type ATPases have 2 components, F(1) - the catalytic core - and F(0) - the membrane proton channel. F(1) has five subunits: alpha(3), beta(3), gamma(1), delta(1), epsilon(1). F(0) has three main subunits: a(1), b(2) and c(10-14). The alpha and beta chains form an alternating ring which encloses part of the gamma chain. F(1) is attached to F(0) by a central stalk formed by the gamma and epsilon chains, while a peripheral stalk is formed by the delta and b chains.</text>
</comment>
<keyword evidence="9 15" id="KW-0472">Membrane</keyword>
<dbReference type="Proteomes" id="UP000004947">
    <property type="component" value="Unassembled WGS sequence"/>
</dbReference>
<evidence type="ECO:0000256" key="10">
    <source>
        <dbReference type="ARBA" id="ARBA00023310"/>
    </source>
</evidence>
<comment type="function">
    <text evidence="11 15">F(1)F(0) ATP synthase produces ATP from ADP in the presence of a proton or sodium gradient. F-type ATPases consist of two structural domains, F(1) containing the extramembraneous catalytic core and F(0) containing the membrane proton channel, linked together by a central stalk and a peripheral stalk. During catalysis, ATP synthesis in the catalytic domain of F(1) is coupled via a rotary mechanism of the central stalk subunits to proton translocation.</text>
</comment>
<dbReference type="GO" id="GO:0046961">
    <property type="term" value="F:proton-transporting ATPase activity, rotational mechanism"/>
    <property type="evidence" value="ECO:0007669"/>
    <property type="project" value="TreeGrafter"/>
</dbReference>
<dbReference type="eggNOG" id="COG0711">
    <property type="taxonomic scope" value="Bacteria"/>
</dbReference>
<dbReference type="PANTHER" id="PTHR33445:SF1">
    <property type="entry name" value="ATP SYNTHASE SUBUNIT B"/>
    <property type="match status" value="1"/>
</dbReference>
<dbReference type="InterPro" id="IPR005864">
    <property type="entry name" value="ATP_synth_F0_bsu_bac"/>
</dbReference>
<feature type="signal peptide" evidence="18">
    <location>
        <begin position="1"/>
        <end position="23"/>
    </location>
</feature>
<evidence type="ECO:0000256" key="8">
    <source>
        <dbReference type="ARBA" id="ARBA00023065"/>
    </source>
</evidence>
<evidence type="ECO:0000256" key="6">
    <source>
        <dbReference type="ARBA" id="ARBA00022781"/>
    </source>
</evidence>
<keyword evidence="8 15" id="KW-0406">Ion transport</keyword>
<gene>
    <name evidence="15" type="primary">atpF</name>
    <name evidence="19" type="ORF">LNTAR_02614</name>
</gene>
<comment type="similarity">
    <text evidence="1 15 16">Belongs to the ATPase B chain family.</text>
</comment>
<keyword evidence="17" id="KW-0175">Coiled coil</keyword>
<dbReference type="InterPro" id="IPR002146">
    <property type="entry name" value="ATP_synth_b/b'su_bac/chlpt"/>
</dbReference>
<evidence type="ECO:0000313" key="19">
    <source>
        <dbReference type="EMBL" id="EDM24740.1"/>
    </source>
</evidence>
<dbReference type="CDD" id="cd06503">
    <property type="entry name" value="ATP-synt_Fo_b"/>
    <property type="match status" value="1"/>
</dbReference>
<dbReference type="RefSeq" id="WP_007281425.1">
    <property type="nucleotide sequence ID" value="NZ_ABCK01000054.1"/>
</dbReference>
<proteinExistence type="inferred from homology"/>
<keyword evidence="5 15" id="KW-0812">Transmembrane</keyword>
<comment type="caution">
    <text evidence="19">The sequence shown here is derived from an EMBL/GenBank/DDBJ whole genome shotgun (WGS) entry which is preliminary data.</text>
</comment>
<evidence type="ECO:0000256" key="16">
    <source>
        <dbReference type="RuleBase" id="RU003848"/>
    </source>
</evidence>
<evidence type="ECO:0000256" key="18">
    <source>
        <dbReference type="SAM" id="SignalP"/>
    </source>
</evidence>
<dbReference type="InterPro" id="IPR050059">
    <property type="entry name" value="ATP_synthase_B_chain"/>
</dbReference>
<evidence type="ECO:0000256" key="11">
    <source>
        <dbReference type="ARBA" id="ARBA00025198"/>
    </source>
</evidence>
<keyword evidence="18" id="KW-0732">Signal</keyword>
<feature type="transmembrane region" description="Helical" evidence="15">
    <location>
        <begin position="36"/>
        <end position="54"/>
    </location>
</feature>
<dbReference type="SUPFAM" id="SSF81573">
    <property type="entry name" value="F1F0 ATP synthase subunit B, membrane domain"/>
    <property type="match status" value="1"/>
</dbReference>
<keyword evidence="6 15" id="KW-0375">Hydrogen ion transport</keyword>
<reference evidence="19 20" key="1">
    <citation type="journal article" date="2010" name="J. Bacteriol.">
        <title>Genome sequence of Lentisphaera araneosa HTCC2155T, the type species of the order Lentisphaerales in the phylum Lentisphaerae.</title>
        <authorList>
            <person name="Thrash J.C."/>
            <person name="Cho J.C."/>
            <person name="Vergin K.L."/>
            <person name="Morris R.M."/>
            <person name="Giovannoni S.J."/>
        </authorList>
    </citation>
    <scope>NUCLEOTIDE SEQUENCE [LARGE SCALE GENOMIC DNA]</scope>
    <source>
        <strain evidence="19 20">HTCC2155</strain>
    </source>
</reference>
<evidence type="ECO:0000256" key="1">
    <source>
        <dbReference type="ARBA" id="ARBA00005513"/>
    </source>
</evidence>
<dbReference type="Gene3D" id="6.10.250.1580">
    <property type="match status" value="1"/>
</dbReference>
<dbReference type="EMBL" id="ABCK01000054">
    <property type="protein sequence ID" value="EDM24740.1"/>
    <property type="molecule type" value="Genomic_DNA"/>
</dbReference>
<evidence type="ECO:0000256" key="2">
    <source>
        <dbReference type="ARBA" id="ARBA00022448"/>
    </source>
</evidence>
<dbReference type="STRING" id="313628.LNTAR_02614"/>
<accession>A6DUE2</accession>
<evidence type="ECO:0000256" key="17">
    <source>
        <dbReference type="SAM" id="Coils"/>
    </source>
</evidence>
<evidence type="ECO:0000256" key="7">
    <source>
        <dbReference type="ARBA" id="ARBA00022989"/>
    </source>
</evidence>
<evidence type="ECO:0000256" key="14">
    <source>
        <dbReference type="ARBA" id="ARBA00037847"/>
    </source>
</evidence>
<comment type="function">
    <text evidence="12">Component of the F(0) channel, it forms part of the peripheral stalk, linking F(1) to F(0). The b'-subunit is a diverged and duplicated form of b found in plants and photosynthetic bacteria.</text>
</comment>
<dbReference type="PANTHER" id="PTHR33445">
    <property type="entry name" value="ATP SYNTHASE SUBUNIT B', CHLOROPLASTIC"/>
    <property type="match status" value="1"/>
</dbReference>
<dbReference type="NCBIfam" id="TIGR01144">
    <property type="entry name" value="ATP_synt_b"/>
    <property type="match status" value="1"/>
</dbReference>
<keyword evidence="3 15" id="KW-1003">Cell membrane</keyword>
<dbReference type="GO" id="GO:0045259">
    <property type="term" value="C:proton-transporting ATP synthase complex"/>
    <property type="evidence" value="ECO:0007669"/>
    <property type="project" value="UniProtKB-KW"/>
</dbReference>
<comment type="subcellular location">
    <subcellularLocation>
        <location evidence="15">Cell membrane</location>
        <topology evidence="15">Single-pass membrane protein</topology>
    </subcellularLocation>
    <subcellularLocation>
        <location evidence="14">Endomembrane system</location>
        <topology evidence="14">Single-pass membrane protein</topology>
    </subcellularLocation>
</comment>